<feature type="region of interest" description="Disordered" evidence="10">
    <location>
        <begin position="425"/>
        <end position="454"/>
    </location>
</feature>
<reference evidence="13" key="2">
    <citation type="submission" date="2020-05" db="UniProtKB">
        <authorList>
            <consortium name="EnsemblMetazoa"/>
        </authorList>
    </citation>
    <scope>IDENTIFICATION</scope>
    <source>
        <strain evidence="13">MINIMUS1</strain>
    </source>
</reference>
<evidence type="ECO:0000313" key="14">
    <source>
        <dbReference type="Proteomes" id="UP000075920"/>
    </source>
</evidence>
<evidence type="ECO:0000256" key="1">
    <source>
        <dbReference type="ARBA" id="ARBA00004251"/>
    </source>
</evidence>
<evidence type="ECO:0000256" key="2">
    <source>
        <dbReference type="ARBA" id="ARBA00021200"/>
    </source>
</evidence>
<feature type="chain" id="PRO_5008141226" description="Protein amnionless" evidence="12">
    <location>
        <begin position="24"/>
        <end position="477"/>
    </location>
</feature>
<evidence type="ECO:0000256" key="9">
    <source>
        <dbReference type="ARBA" id="ARBA00023136"/>
    </source>
</evidence>
<accession>A0A182WEX7</accession>
<dbReference type="PANTHER" id="PTHR14995">
    <property type="entry name" value="AMNIONLESS"/>
    <property type="match status" value="1"/>
</dbReference>
<comment type="subcellular location">
    <subcellularLocation>
        <location evidence="1">Cell membrane</location>
        <topology evidence="1">Single-pass type I membrane protein</topology>
    </subcellularLocation>
</comment>
<evidence type="ECO:0000313" key="13">
    <source>
        <dbReference type="EnsemblMetazoa" id="AMIN008923-PA"/>
    </source>
</evidence>
<dbReference type="GO" id="GO:0006898">
    <property type="term" value="P:receptor-mediated endocytosis"/>
    <property type="evidence" value="ECO:0007669"/>
    <property type="project" value="TreeGrafter"/>
</dbReference>
<dbReference type="GO" id="GO:0015031">
    <property type="term" value="P:protein transport"/>
    <property type="evidence" value="ECO:0007669"/>
    <property type="project" value="UniProtKB-KW"/>
</dbReference>
<dbReference type="VEuPathDB" id="VectorBase:AMIN008923"/>
<dbReference type="Pfam" id="PF14828">
    <property type="entry name" value="Amnionless"/>
    <property type="match status" value="1"/>
</dbReference>
<feature type="transmembrane region" description="Helical" evidence="11">
    <location>
        <begin position="357"/>
        <end position="379"/>
    </location>
</feature>
<keyword evidence="9 11" id="KW-0472">Membrane</keyword>
<name>A0A182WEX7_9DIPT</name>
<organism evidence="13 14">
    <name type="scientific">Anopheles minimus</name>
    <dbReference type="NCBI Taxonomy" id="112268"/>
    <lineage>
        <taxon>Eukaryota</taxon>
        <taxon>Metazoa</taxon>
        <taxon>Ecdysozoa</taxon>
        <taxon>Arthropoda</taxon>
        <taxon>Hexapoda</taxon>
        <taxon>Insecta</taxon>
        <taxon>Pterygota</taxon>
        <taxon>Neoptera</taxon>
        <taxon>Endopterygota</taxon>
        <taxon>Diptera</taxon>
        <taxon>Nematocera</taxon>
        <taxon>Culicoidea</taxon>
        <taxon>Culicidae</taxon>
        <taxon>Anophelinae</taxon>
        <taxon>Anopheles</taxon>
    </lineage>
</organism>
<evidence type="ECO:0000256" key="8">
    <source>
        <dbReference type="ARBA" id="ARBA00022989"/>
    </source>
</evidence>
<evidence type="ECO:0000256" key="3">
    <source>
        <dbReference type="ARBA" id="ARBA00022448"/>
    </source>
</evidence>
<dbReference type="GO" id="GO:0016324">
    <property type="term" value="C:apical plasma membrane"/>
    <property type="evidence" value="ECO:0007669"/>
    <property type="project" value="TreeGrafter"/>
</dbReference>
<feature type="signal peptide" evidence="12">
    <location>
        <begin position="1"/>
        <end position="23"/>
    </location>
</feature>
<dbReference type="PANTHER" id="PTHR14995:SF2">
    <property type="entry name" value="PROTEIN AMNIONLESS"/>
    <property type="match status" value="1"/>
</dbReference>
<keyword evidence="6 12" id="KW-0732">Signal</keyword>
<sequence>MKAAPVPVVILILQLFSINFIQSTKVWLPQVDFADSSNWAPTGVPSAHQTIVFPSKLNALVSLPEGIMTVSSLILPQQGGLLFPAHSFSLNVVSQEPSAISVAVFKTPGRTPYYSGNNWATYDEQRLSREAPNAAVPHSERVPCQYETAVFETEKSMPKPVDMQYHESIEVGNVRLGETIEGLENFHHFISSELGQFLFYNAEDTLIRQGKCASAEKCPCQEPRQMDAICSNERCAVPHCLSPIQPAGHCCPICGSVFRVNIAQFQGVFNLQSFADKIRRKIASSEVDVADVEYHIGIDRSMGANAVQLIVVDKGEYGERSIQMMNSLRPFFEKQFTSGFLITHAGQPHTPLEGGQVFAFVLLSFIVMSAFFTVIYVYYYDDMLIPRLRAAVHNRQFFTTPFVFARFHPNSDTDGLSVDVNFPSDGQAADEESEQTVTVADDENRHASSFNNPMYEKRAQKAEPAVEAFDDVELCVK</sequence>
<evidence type="ECO:0000256" key="6">
    <source>
        <dbReference type="ARBA" id="ARBA00022729"/>
    </source>
</evidence>
<dbReference type="InterPro" id="IPR026112">
    <property type="entry name" value="AMN"/>
</dbReference>
<dbReference type="Proteomes" id="UP000075920">
    <property type="component" value="Unassembled WGS sequence"/>
</dbReference>
<proteinExistence type="predicted"/>
<dbReference type="STRING" id="112268.A0A182WEX7"/>
<keyword evidence="7" id="KW-0653">Protein transport</keyword>
<keyword evidence="14" id="KW-1185">Reference proteome</keyword>
<evidence type="ECO:0000256" key="12">
    <source>
        <dbReference type="SAM" id="SignalP"/>
    </source>
</evidence>
<dbReference type="EnsemblMetazoa" id="AMIN008923-RA">
    <property type="protein sequence ID" value="AMIN008923-PA"/>
    <property type="gene ID" value="AMIN008923"/>
</dbReference>
<evidence type="ECO:0000256" key="5">
    <source>
        <dbReference type="ARBA" id="ARBA00022692"/>
    </source>
</evidence>
<keyword evidence="4" id="KW-1003">Cell membrane</keyword>
<protein>
    <recommendedName>
        <fullName evidence="2">Protein amnionless</fullName>
    </recommendedName>
</protein>
<evidence type="ECO:0000256" key="11">
    <source>
        <dbReference type="SAM" id="Phobius"/>
    </source>
</evidence>
<dbReference type="GO" id="GO:0030139">
    <property type="term" value="C:endocytic vesicle"/>
    <property type="evidence" value="ECO:0007669"/>
    <property type="project" value="TreeGrafter"/>
</dbReference>
<reference evidence="14" key="1">
    <citation type="submission" date="2013-03" db="EMBL/GenBank/DDBJ databases">
        <title>The Genome Sequence of Anopheles minimus MINIMUS1.</title>
        <authorList>
            <consortium name="The Broad Institute Genomics Platform"/>
            <person name="Neafsey D.E."/>
            <person name="Walton C."/>
            <person name="Walker B."/>
            <person name="Young S.K."/>
            <person name="Zeng Q."/>
            <person name="Gargeya S."/>
            <person name="Fitzgerald M."/>
            <person name="Haas B."/>
            <person name="Abouelleil A."/>
            <person name="Allen A.W."/>
            <person name="Alvarado L."/>
            <person name="Arachchi H.M."/>
            <person name="Berlin A.M."/>
            <person name="Chapman S.B."/>
            <person name="Gainer-Dewar J."/>
            <person name="Goldberg J."/>
            <person name="Griggs A."/>
            <person name="Gujja S."/>
            <person name="Hansen M."/>
            <person name="Howarth C."/>
            <person name="Imamovic A."/>
            <person name="Ireland A."/>
            <person name="Larimer J."/>
            <person name="McCowan C."/>
            <person name="Murphy C."/>
            <person name="Pearson M."/>
            <person name="Poon T.W."/>
            <person name="Priest M."/>
            <person name="Roberts A."/>
            <person name="Saif S."/>
            <person name="Shea T."/>
            <person name="Sisk P."/>
            <person name="Sykes S."/>
            <person name="Wortman J."/>
            <person name="Nusbaum C."/>
            <person name="Birren B."/>
        </authorList>
    </citation>
    <scope>NUCLEOTIDE SEQUENCE [LARGE SCALE GENOMIC DNA]</scope>
    <source>
        <strain evidence="14">MINIMUS1</strain>
    </source>
</reference>
<keyword evidence="5 11" id="KW-0812">Transmembrane</keyword>
<evidence type="ECO:0000256" key="4">
    <source>
        <dbReference type="ARBA" id="ARBA00022475"/>
    </source>
</evidence>
<dbReference type="AlphaFoldDB" id="A0A182WEX7"/>
<evidence type="ECO:0000256" key="7">
    <source>
        <dbReference type="ARBA" id="ARBA00022927"/>
    </source>
</evidence>
<evidence type="ECO:0000256" key="10">
    <source>
        <dbReference type="SAM" id="MobiDB-lite"/>
    </source>
</evidence>
<keyword evidence="8 11" id="KW-1133">Transmembrane helix</keyword>
<keyword evidence="3" id="KW-0813">Transport</keyword>